<comment type="caution">
    <text evidence="1">The sequence shown here is derived from an EMBL/GenBank/DDBJ whole genome shotgun (WGS) entry which is preliminary data.</text>
</comment>
<evidence type="ECO:0000313" key="1">
    <source>
        <dbReference type="EMBL" id="MCO1333283.1"/>
    </source>
</evidence>
<proteinExistence type="predicted"/>
<organism evidence="1 2">
    <name type="scientific">Microbulbifer okhotskensis</name>
    <dbReference type="NCBI Taxonomy" id="2926617"/>
    <lineage>
        <taxon>Bacteria</taxon>
        <taxon>Pseudomonadati</taxon>
        <taxon>Pseudomonadota</taxon>
        <taxon>Gammaproteobacteria</taxon>
        <taxon>Cellvibrionales</taxon>
        <taxon>Microbulbiferaceae</taxon>
        <taxon>Microbulbifer</taxon>
    </lineage>
</organism>
<reference evidence="1" key="1">
    <citation type="journal article" date="2022" name="Arch. Microbiol.">
        <title>Microbulbifer okhotskensis sp. nov., isolated from a deep bottom sediment of the Okhotsk Sea.</title>
        <authorList>
            <person name="Romanenko L."/>
            <person name="Kurilenko V."/>
            <person name="Otstavnykh N."/>
            <person name="Velansky P."/>
            <person name="Isaeva M."/>
            <person name="Mikhailov V."/>
        </authorList>
    </citation>
    <scope>NUCLEOTIDE SEQUENCE</scope>
    <source>
        <strain evidence="1">OS29</strain>
    </source>
</reference>
<evidence type="ECO:0000313" key="2">
    <source>
        <dbReference type="Proteomes" id="UP001139028"/>
    </source>
</evidence>
<dbReference type="SUPFAM" id="SSF53335">
    <property type="entry name" value="S-adenosyl-L-methionine-dependent methyltransferases"/>
    <property type="match status" value="1"/>
</dbReference>
<protein>
    <submittedName>
        <fullName evidence="1">Class I SAM-dependent methyltransferase</fullName>
    </submittedName>
</protein>
<keyword evidence="1" id="KW-0808">Transferase</keyword>
<keyword evidence="1" id="KW-0489">Methyltransferase</keyword>
<dbReference type="Gene3D" id="3.40.50.150">
    <property type="entry name" value="Vaccinia Virus protein VP39"/>
    <property type="match status" value="1"/>
</dbReference>
<dbReference type="InterPro" id="IPR029063">
    <property type="entry name" value="SAM-dependent_MTases_sf"/>
</dbReference>
<name>A0A9X2J3P8_9GAMM</name>
<sequence>MSFQCPLCRHAAVQFYHKNKYRSYHQCDRCALVFVPSEFHLTAEEERAYYDLHENSIEDDGYRRFLSRCALPLLNELKGVQEGLDFGCGPAPLLARILAESGHKLALYDHYYFPAKETLDKDYDFIVATEVIEHLSRPGLELESLWRRLRVGGVMALMTKLVISVERFACWHYIRDPTHICFFSVETFHWLAQSLGAELYFAQDDVIFLRKLCVHPE</sequence>
<keyword evidence="2" id="KW-1185">Reference proteome</keyword>
<dbReference type="Proteomes" id="UP001139028">
    <property type="component" value="Unassembled WGS sequence"/>
</dbReference>
<dbReference type="EMBL" id="JALBWM010000007">
    <property type="protein sequence ID" value="MCO1333283.1"/>
    <property type="molecule type" value="Genomic_DNA"/>
</dbReference>
<dbReference type="Pfam" id="PF13489">
    <property type="entry name" value="Methyltransf_23"/>
    <property type="match status" value="1"/>
</dbReference>
<dbReference type="RefSeq" id="WP_252464461.1">
    <property type="nucleotide sequence ID" value="NZ_JALBWM010000007.1"/>
</dbReference>
<gene>
    <name evidence="1" type="ORF">MO867_02915</name>
</gene>
<dbReference type="GO" id="GO:0032259">
    <property type="term" value="P:methylation"/>
    <property type="evidence" value="ECO:0007669"/>
    <property type="project" value="UniProtKB-KW"/>
</dbReference>
<accession>A0A9X2J3P8</accession>
<dbReference type="GO" id="GO:0008168">
    <property type="term" value="F:methyltransferase activity"/>
    <property type="evidence" value="ECO:0007669"/>
    <property type="project" value="UniProtKB-KW"/>
</dbReference>
<dbReference type="AlphaFoldDB" id="A0A9X2J3P8"/>